<proteinExistence type="inferred from homology"/>
<gene>
    <name evidence="5" type="ORF">GRI41_01705</name>
</gene>
<protein>
    <recommendedName>
        <fullName evidence="4">Putative pterin-4-alpha-carbinolamine dehydratase</fullName>
        <shortName evidence="4">PHS</shortName>
        <ecNumber evidence="4">4.2.1.96</ecNumber>
    </recommendedName>
    <alternativeName>
        <fullName evidence="4">4-alpha-hydroxy-tetrahydropterin dehydratase</fullName>
    </alternativeName>
    <alternativeName>
        <fullName evidence="4">Pterin carbinolamine dehydratase</fullName>
        <shortName evidence="4">PCD</shortName>
    </alternativeName>
</protein>
<dbReference type="RefSeq" id="WP_160602920.1">
    <property type="nucleotide sequence ID" value="NZ_WTYX01000001.1"/>
</dbReference>
<dbReference type="AlphaFoldDB" id="A0A844ZP55"/>
<dbReference type="InterPro" id="IPR036428">
    <property type="entry name" value="PCD_sf"/>
</dbReference>
<comment type="caution">
    <text evidence="5">The sequence shown here is derived from an EMBL/GenBank/DDBJ whole genome shotgun (WGS) entry which is preliminary data.</text>
</comment>
<organism evidence="5 6">
    <name type="scientific">Pontixanthobacter aquaemixtae</name>
    <dbReference type="NCBI Taxonomy" id="1958940"/>
    <lineage>
        <taxon>Bacteria</taxon>
        <taxon>Pseudomonadati</taxon>
        <taxon>Pseudomonadota</taxon>
        <taxon>Alphaproteobacteria</taxon>
        <taxon>Sphingomonadales</taxon>
        <taxon>Erythrobacteraceae</taxon>
        <taxon>Pontixanthobacter</taxon>
    </lineage>
</organism>
<dbReference type="GO" id="GO:0008124">
    <property type="term" value="F:4-alpha-hydroxytetrahydrobiopterin dehydratase activity"/>
    <property type="evidence" value="ECO:0007669"/>
    <property type="project" value="UniProtKB-UniRule"/>
</dbReference>
<sequence>MSVAQLTEAEAQAALADLPEWAPARDGTAIERHLKFDDFVEAFGFMTSIAILAEKHDHHPEWFNVYNRVEITLTTHDVPGDGNGLSQRDVDLAKAIDGLV</sequence>
<comment type="similarity">
    <text evidence="2 4">Belongs to the pterin-4-alpha-carbinolamine dehydratase family.</text>
</comment>
<dbReference type="OrthoDB" id="9794987at2"/>
<dbReference type="Pfam" id="PF01329">
    <property type="entry name" value="Pterin_4a"/>
    <property type="match status" value="1"/>
</dbReference>
<name>A0A844ZP55_9SPHN</name>
<dbReference type="GO" id="GO:0006729">
    <property type="term" value="P:tetrahydrobiopterin biosynthetic process"/>
    <property type="evidence" value="ECO:0007669"/>
    <property type="project" value="InterPro"/>
</dbReference>
<dbReference type="EC" id="4.2.1.96" evidence="4"/>
<evidence type="ECO:0000256" key="4">
    <source>
        <dbReference type="HAMAP-Rule" id="MF_00434"/>
    </source>
</evidence>
<dbReference type="NCBIfam" id="NF002018">
    <property type="entry name" value="PRK00823.1-3"/>
    <property type="match status" value="1"/>
</dbReference>
<dbReference type="Gene3D" id="3.30.1360.20">
    <property type="entry name" value="Transcriptional coactivator/pterin dehydratase"/>
    <property type="match status" value="1"/>
</dbReference>
<evidence type="ECO:0000256" key="2">
    <source>
        <dbReference type="ARBA" id="ARBA00006472"/>
    </source>
</evidence>
<comment type="catalytic activity">
    <reaction evidence="1 4">
        <text>(4aS,6R)-4a-hydroxy-L-erythro-5,6,7,8-tetrahydrobiopterin = (6R)-L-erythro-6,7-dihydrobiopterin + H2O</text>
        <dbReference type="Rhea" id="RHEA:11920"/>
        <dbReference type="ChEBI" id="CHEBI:15377"/>
        <dbReference type="ChEBI" id="CHEBI:15642"/>
        <dbReference type="ChEBI" id="CHEBI:43120"/>
        <dbReference type="EC" id="4.2.1.96"/>
    </reaction>
</comment>
<keyword evidence="3 4" id="KW-0456">Lyase</keyword>
<evidence type="ECO:0000256" key="3">
    <source>
        <dbReference type="ARBA" id="ARBA00023239"/>
    </source>
</evidence>
<dbReference type="PANTHER" id="PTHR12599:SF0">
    <property type="entry name" value="PTERIN-4-ALPHA-CARBINOLAMINE DEHYDRATASE"/>
    <property type="match status" value="1"/>
</dbReference>
<evidence type="ECO:0000256" key="1">
    <source>
        <dbReference type="ARBA" id="ARBA00001554"/>
    </source>
</evidence>
<dbReference type="InterPro" id="IPR001533">
    <property type="entry name" value="Pterin_deHydtase"/>
</dbReference>
<dbReference type="EMBL" id="WTYX01000001">
    <property type="protein sequence ID" value="MXO89528.1"/>
    <property type="molecule type" value="Genomic_DNA"/>
</dbReference>
<reference evidence="5 6" key="1">
    <citation type="submission" date="2019-12" db="EMBL/GenBank/DDBJ databases">
        <title>Genomic-based taxomic classification of the family Erythrobacteraceae.</title>
        <authorList>
            <person name="Xu L."/>
        </authorList>
    </citation>
    <scope>NUCLEOTIDE SEQUENCE [LARGE SCALE GENOMIC DNA]</scope>
    <source>
        <strain evidence="5 6">KCTC 52763</strain>
    </source>
</reference>
<evidence type="ECO:0000313" key="5">
    <source>
        <dbReference type="EMBL" id="MXO89528.1"/>
    </source>
</evidence>
<accession>A0A844ZP55</accession>
<dbReference type="HAMAP" id="MF_00434">
    <property type="entry name" value="Pterin_4_alpha"/>
    <property type="match status" value="1"/>
</dbReference>
<dbReference type="SUPFAM" id="SSF55248">
    <property type="entry name" value="PCD-like"/>
    <property type="match status" value="1"/>
</dbReference>
<keyword evidence="6" id="KW-1185">Reference proteome</keyword>
<dbReference type="PANTHER" id="PTHR12599">
    <property type="entry name" value="PTERIN-4-ALPHA-CARBINOLAMINE DEHYDRATASE"/>
    <property type="match status" value="1"/>
</dbReference>
<evidence type="ECO:0000313" key="6">
    <source>
        <dbReference type="Proteomes" id="UP000442714"/>
    </source>
</evidence>
<dbReference type="Proteomes" id="UP000442714">
    <property type="component" value="Unassembled WGS sequence"/>
</dbReference>
<dbReference type="CDD" id="cd00914">
    <property type="entry name" value="PCD_DCoH_subfamily_b"/>
    <property type="match status" value="1"/>
</dbReference>